<dbReference type="STRING" id="1420851.AU255_04660"/>
<dbReference type="InterPro" id="IPR006121">
    <property type="entry name" value="HMA_dom"/>
</dbReference>
<dbReference type="PROSITE" id="PS50846">
    <property type="entry name" value="HMA_2"/>
    <property type="match status" value="1"/>
</dbReference>
<comment type="caution">
    <text evidence="2">The sequence shown here is derived from an EMBL/GenBank/DDBJ whole genome shotgun (WGS) entry which is preliminary data.</text>
</comment>
<dbReference type="Gene3D" id="3.30.70.100">
    <property type="match status" value="1"/>
</dbReference>
<dbReference type="AlphaFoldDB" id="A0A1V8M6L5"/>
<dbReference type="CDD" id="cd00371">
    <property type="entry name" value="HMA"/>
    <property type="match status" value="1"/>
</dbReference>
<evidence type="ECO:0000259" key="1">
    <source>
        <dbReference type="PROSITE" id="PS50846"/>
    </source>
</evidence>
<evidence type="ECO:0000313" key="2">
    <source>
        <dbReference type="EMBL" id="OQK17189.1"/>
    </source>
</evidence>
<proteinExistence type="predicted"/>
<sequence>MKCGGCENTIKQTLTGKAGILSVDTSHGDDWVEVEFDETTIEEDDVIELIEGAGFTVVD</sequence>
<organism evidence="2 3">
    <name type="scientific">Methyloprofundus sedimenti</name>
    <dbReference type="NCBI Taxonomy" id="1420851"/>
    <lineage>
        <taxon>Bacteria</taxon>
        <taxon>Pseudomonadati</taxon>
        <taxon>Pseudomonadota</taxon>
        <taxon>Gammaproteobacteria</taxon>
        <taxon>Methylococcales</taxon>
        <taxon>Methylococcaceae</taxon>
        <taxon>Methyloprofundus</taxon>
    </lineage>
</organism>
<dbReference type="EMBL" id="LPUF01000001">
    <property type="protein sequence ID" value="OQK17189.1"/>
    <property type="molecule type" value="Genomic_DNA"/>
</dbReference>
<feature type="domain" description="HMA" evidence="1">
    <location>
        <begin position="1"/>
        <end position="58"/>
    </location>
</feature>
<gene>
    <name evidence="2" type="ORF">AU255_04660</name>
</gene>
<reference evidence="2 3" key="1">
    <citation type="submission" date="2015-12" db="EMBL/GenBank/DDBJ databases">
        <authorList>
            <person name="Shamseldin A."/>
            <person name="Moawad H."/>
            <person name="Abd El-Rahim W.M."/>
            <person name="Sadowsky M.J."/>
        </authorList>
    </citation>
    <scope>NUCLEOTIDE SEQUENCE [LARGE SCALE GENOMIC DNA]</scope>
    <source>
        <strain evidence="2 3">WF1</strain>
    </source>
</reference>
<protein>
    <recommendedName>
        <fullName evidence="1">HMA domain-containing protein</fullName>
    </recommendedName>
</protein>
<dbReference type="Proteomes" id="UP000191980">
    <property type="component" value="Unassembled WGS sequence"/>
</dbReference>
<accession>A0A1V8M6L5</accession>
<dbReference type="InterPro" id="IPR036163">
    <property type="entry name" value="HMA_dom_sf"/>
</dbReference>
<evidence type="ECO:0000313" key="3">
    <source>
        <dbReference type="Proteomes" id="UP000191980"/>
    </source>
</evidence>
<keyword evidence="3" id="KW-1185">Reference proteome</keyword>
<dbReference type="SUPFAM" id="SSF55008">
    <property type="entry name" value="HMA, heavy metal-associated domain"/>
    <property type="match status" value="1"/>
</dbReference>
<name>A0A1V8M6L5_9GAMM</name>
<dbReference type="GO" id="GO:0046872">
    <property type="term" value="F:metal ion binding"/>
    <property type="evidence" value="ECO:0007669"/>
    <property type="project" value="InterPro"/>
</dbReference>
<dbReference type="Pfam" id="PF00403">
    <property type="entry name" value="HMA"/>
    <property type="match status" value="1"/>
</dbReference>